<sequence>MFAALQWMILAFLTKSCTCMVDTPNMVLTHGAWTTSERDYCYCESCGHANREAIEKHHRFRMADLHWVNIQNKVIADDLKKTNEAQSEKIKKLEELLAQKEEVHFREVYKADKDSESNCVDVKSSQEAASDTRSDTMEGEVPQQILDEILDLENSASEKEEVVMDVDLLLKDD</sequence>
<keyword evidence="5" id="KW-1185">Reference proteome</keyword>
<organism evidence="4 5">
    <name type="scientific">Orchesella dallaii</name>
    <dbReference type="NCBI Taxonomy" id="48710"/>
    <lineage>
        <taxon>Eukaryota</taxon>
        <taxon>Metazoa</taxon>
        <taxon>Ecdysozoa</taxon>
        <taxon>Arthropoda</taxon>
        <taxon>Hexapoda</taxon>
        <taxon>Collembola</taxon>
        <taxon>Entomobryomorpha</taxon>
        <taxon>Entomobryoidea</taxon>
        <taxon>Orchesellidae</taxon>
        <taxon>Orchesellinae</taxon>
        <taxon>Orchesella</taxon>
    </lineage>
</organism>
<feature type="region of interest" description="Disordered" evidence="2">
    <location>
        <begin position="119"/>
        <end position="141"/>
    </location>
</feature>
<name>A0ABP1S9X3_9HEXA</name>
<feature type="signal peptide" evidence="3">
    <location>
        <begin position="1"/>
        <end position="19"/>
    </location>
</feature>
<evidence type="ECO:0000256" key="2">
    <source>
        <dbReference type="SAM" id="MobiDB-lite"/>
    </source>
</evidence>
<comment type="caution">
    <text evidence="4">The sequence shown here is derived from an EMBL/GenBank/DDBJ whole genome shotgun (WGS) entry which is preliminary data.</text>
</comment>
<evidence type="ECO:0000256" key="1">
    <source>
        <dbReference type="SAM" id="Coils"/>
    </source>
</evidence>
<feature type="coiled-coil region" evidence="1">
    <location>
        <begin position="76"/>
        <end position="103"/>
    </location>
</feature>
<protein>
    <submittedName>
        <fullName evidence="4">Uncharacterized protein</fullName>
    </submittedName>
</protein>
<keyword evidence="3" id="KW-0732">Signal</keyword>
<keyword evidence="1" id="KW-0175">Coiled coil</keyword>
<evidence type="ECO:0000256" key="3">
    <source>
        <dbReference type="SAM" id="SignalP"/>
    </source>
</evidence>
<evidence type="ECO:0000313" key="5">
    <source>
        <dbReference type="Proteomes" id="UP001642540"/>
    </source>
</evidence>
<feature type="chain" id="PRO_5046613215" evidence="3">
    <location>
        <begin position="20"/>
        <end position="173"/>
    </location>
</feature>
<dbReference type="EMBL" id="CAXLJM020000177">
    <property type="protein sequence ID" value="CAL8148785.1"/>
    <property type="molecule type" value="Genomic_DNA"/>
</dbReference>
<accession>A0ABP1S9X3</accession>
<gene>
    <name evidence="4" type="ORF">ODALV1_LOCUS31531</name>
</gene>
<evidence type="ECO:0000313" key="4">
    <source>
        <dbReference type="EMBL" id="CAL8148785.1"/>
    </source>
</evidence>
<reference evidence="4 5" key="1">
    <citation type="submission" date="2024-08" db="EMBL/GenBank/DDBJ databases">
        <authorList>
            <person name="Cucini C."/>
            <person name="Frati F."/>
        </authorList>
    </citation>
    <scope>NUCLEOTIDE SEQUENCE [LARGE SCALE GENOMIC DNA]</scope>
</reference>
<dbReference type="Proteomes" id="UP001642540">
    <property type="component" value="Unassembled WGS sequence"/>
</dbReference>
<proteinExistence type="predicted"/>